<dbReference type="Pfam" id="PF10758">
    <property type="entry name" value="DUF2586"/>
    <property type="match status" value="1"/>
</dbReference>
<accession>A0A076LIY3</accession>
<dbReference type="Proteomes" id="UP000028681">
    <property type="component" value="Chromosome"/>
</dbReference>
<sequence>MVWPSVTITQLNTFGGVTKSIERALLFVGAAAANQGTVVPVIASSDLDALFGNADCALKNEIAAFFKNAGQGAFCYAAVMTAGESSPPEDGEFPMQGALLFDWRPAIRRAQAQVSVEGVIITAPVSTQEEIQAAQELRTEINNALGRWLWFALPVAGIDDETETWAEYTEKLTALQQGIAAPQVQLVPTFFGNEIGVLAGRLCNAAVTIADSPARVATGPLQGLKNLDKPIDSAGKPLDLATLQALARMRYSVPMWYADYDGLYWADGATLEVEGGDYGVIENVRVVDKAARRIRIMAIPKVANRILNSTQGSIAAHELLFGKPLREMAKSVQIGGVTFPGEIRPPKDGDVKITWPEASKAAINFIIRPYNCPKEITTGIMLDTDQENNV</sequence>
<protein>
    <submittedName>
        <fullName evidence="1">Tail sheath</fullName>
    </submittedName>
</protein>
<dbReference type="RefSeq" id="WP_034165808.1">
    <property type="nucleotide sequence ID" value="NZ_CP006664.1"/>
</dbReference>
<dbReference type="InterPro" id="IPR019694">
    <property type="entry name" value="Phage_HP1_Orf23"/>
</dbReference>
<organism evidence="1 2">
    <name type="scientific">Edwardsiella anguillarum ET080813</name>
    <dbReference type="NCBI Taxonomy" id="667120"/>
    <lineage>
        <taxon>Bacteria</taxon>
        <taxon>Pseudomonadati</taxon>
        <taxon>Pseudomonadota</taxon>
        <taxon>Gammaproteobacteria</taxon>
        <taxon>Enterobacterales</taxon>
        <taxon>Hafniaceae</taxon>
        <taxon>Edwardsiella</taxon>
    </lineage>
</organism>
<dbReference type="EMBL" id="CP006664">
    <property type="protein sequence ID" value="AIJ06498.1"/>
    <property type="molecule type" value="Genomic_DNA"/>
</dbReference>
<name>A0A076LIY3_9GAMM</name>
<dbReference type="HOGENOM" id="CLU_041398_0_0_6"/>
<evidence type="ECO:0000313" key="1">
    <source>
        <dbReference type="EMBL" id="AIJ06498.1"/>
    </source>
</evidence>
<reference evidence="1 2" key="1">
    <citation type="journal article" date="2012" name="PLoS ONE">
        <title>Edwardsiella comparative phylogenomics reveal the new intra/inter-species taxonomic relationships, virulence evolution and niche adaptation mechanisms.</title>
        <authorList>
            <person name="Yang M."/>
            <person name="Lv Y."/>
            <person name="Xiao J."/>
            <person name="Wu H."/>
            <person name="Zheng H."/>
            <person name="Liu Q."/>
            <person name="Zhang Y."/>
            <person name="Wang Q."/>
        </authorList>
    </citation>
    <scope>NUCLEOTIDE SEQUENCE [LARGE SCALE GENOMIC DNA]</scope>
    <source>
        <strain evidence="2">080813</strain>
    </source>
</reference>
<gene>
    <name evidence="1" type="ORF">ETEE_0012</name>
</gene>
<proteinExistence type="predicted"/>
<dbReference type="KEGG" id="ete:ETEE_0012"/>
<dbReference type="AlphaFoldDB" id="A0A076LIY3"/>
<evidence type="ECO:0000313" key="2">
    <source>
        <dbReference type="Proteomes" id="UP000028681"/>
    </source>
</evidence>
<dbReference type="GeneID" id="33937856"/>